<evidence type="ECO:0000313" key="1">
    <source>
        <dbReference type="EMBL" id="PHJ24088.1"/>
    </source>
</evidence>
<comment type="caution">
    <text evidence="1">The sequence shown here is derived from an EMBL/GenBank/DDBJ whole genome shotgun (WGS) entry which is preliminary data.</text>
</comment>
<evidence type="ECO:0000313" key="2">
    <source>
        <dbReference type="Proteomes" id="UP000221165"/>
    </source>
</evidence>
<reference evidence="1 2" key="1">
    <citation type="journal article" date="2017" name="Int. J. Parasitol.">
        <title>The genome of the protozoan parasite Cystoisospora suis and a reverse vaccinology approach to identify vaccine candidates.</title>
        <authorList>
            <person name="Palmieri N."/>
            <person name="Shrestha A."/>
            <person name="Ruttkowski B."/>
            <person name="Beck T."/>
            <person name="Vogl C."/>
            <person name="Tomley F."/>
            <person name="Blake D.P."/>
            <person name="Joachim A."/>
        </authorList>
    </citation>
    <scope>NUCLEOTIDE SEQUENCE [LARGE SCALE GENOMIC DNA]</scope>
    <source>
        <strain evidence="1 2">Wien I</strain>
    </source>
</reference>
<accession>A0A2C6L9L1</accession>
<protein>
    <submittedName>
        <fullName evidence="1">Uncharacterized protein</fullName>
    </submittedName>
</protein>
<sequence>MLQRVATRAMQHRPAPLLCLRDMRRPSQISNSAQELSPNFHPSATPRRELGLNPWFFGSVISTSFPR</sequence>
<dbReference type="GeneID" id="94425475"/>
<dbReference type="Proteomes" id="UP000221165">
    <property type="component" value="Unassembled WGS sequence"/>
</dbReference>
<dbReference type="EMBL" id="MIGC01000862">
    <property type="protein sequence ID" value="PHJ24088.1"/>
    <property type="molecule type" value="Genomic_DNA"/>
</dbReference>
<organism evidence="1 2">
    <name type="scientific">Cystoisospora suis</name>
    <dbReference type="NCBI Taxonomy" id="483139"/>
    <lineage>
        <taxon>Eukaryota</taxon>
        <taxon>Sar</taxon>
        <taxon>Alveolata</taxon>
        <taxon>Apicomplexa</taxon>
        <taxon>Conoidasida</taxon>
        <taxon>Coccidia</taxon>
        <taxon>Eucoccidiorida</taxon>
        <taxon>Eimeriorina</taxon>
        <taxon>Sarcocystidae</taxon>
        <taxon>Cystoisospora</taxon>
    </lineage>
</organism>
<proteinExistence type="predicted"/>
<gene>
    <name evidence="1" type="ORF">CSUI_002062</name>
</gene>
<keyword evidence="2" id="KW-1185">Reference proteome</keyword>
<dbReference type="AlphaFoldDB" id="A0A2C6L9L1"/>
<name>A0A2C6L9L1_9APIC</name>
<dbReference type="RefSeq" id="XP_067925762.1">
    <property type="nucleotide sequence ID" value="XM_068062264.1"/>
</dbReference>
<dbReference type="VEuPathDB" id="ToxoDB:CSUI_002062"/>